<name>A0A2B4SR26_STYPI</name>
<comment type="caution">
    <text evidence="7">The sequence shown here is derived from an EMBL/GenBank/DDBJ whole genome shotgun (WGS) entry which is preliminary data.</text>
</comment>
<feature type="domain" description="DUS-like FMN-binding" evidence="6">
    <location>
        <begin position="10"/>
        <end position="267"/>
    </location>
</feature>
<dbReference type="CDD" id="cd02801">
    <property type="entry name" value="DUS_like_FMN"/>
    <property type="match status" value="1"/>
</dbReference>
<evidence type="ECO:0000313" key="7">
    <source>
        <dbReference type="EMBL" id="PFX33124.1"/>
    </source>
</evidence>
<dbReference type="InterPro" id="IPR013785">
    <property type="entry name" value="Aldolase_TIM"/>
</dbReference>
<sequence length="380" mass="42388">MSLCYKGKAILAPMVRVGTLPMRLLALKYGADIVYAEEIIDFKILKTTRIENKLLGTVDFVLTDGTVVFRTCDVEKQRVVFQMGTADSERALKVAKLLENDVAGIDVNMGCPKDYSCKGGMGAALLTQPDTVRKILTTLVQGVSKPVTCKIRILPTVEETIAFAKMVEETGIVALAVHGREKHERSRDPVHINVIREVAKAVSIPVIANGVSLMINTYKDIEKYRQETGCSSVMLARAAQWNPSIFRKEGRLSASEVITEYIKLNEKRKRKRSNLSSEITEMKVKYLRKLYTGGVTPKGILLEWSSRRRCCIQCFNSNSSNSYNDEDNRKNSNFFMLSPGETVSNSPPMKPLKGKKTDGLKVLLSSETRNILQRSGGWIL</sequence>
<organism evidence="7 8">
    <name type="scientific">Stylophora pistillata</name>
    <name type="common">Smooth cauliflower coral</name>
    <dbReference type="NCBI Taxonomy" id="50429"/>
    <lineage>
        <taxon>Eukaryota</taxon>
        <taxon>Metazoa</taxon>
        <taxon>Cnidaria</taxon>
        <taxon>Anthozoa</taxon>
        <taxon>Hexacorallia</taxon>
        <taxon>Scleractinia</taxon>
        <taxon>Astrocoeniina</taxon>
        <taxon>Pocilloporidae</taxon>
        <taxon>Stylophora</taxon>
    </lineage>
</organism>
<reference evidence="8" key="1">
    <citation type="journal article" date="2017" name="bioRxiv">
        <title>Comparative analysis of the genomes of Stylophora pistillata and Acropora digitifera provides evidence for extensive differences between species of corals.</title>
        <authorList>
            <person name="Voolstra C.R."/>
            <person name="Li Y."/>
            <person name="Liew Y.J."/>
            <person name="Baumgarten S."/>
            <person name="Zoccola D."/>
            <person name="Flot J.-F."/>
            <person name="Tambutte S."/>
            <person name="Allemand D."/>
            <person name="Aranda M."/>
        </authorList>
    </citation>
    <scope>NUCLEOTIDE SEQUENCE [LARGE SCALE GENOMIC DNA]</scope>
</reference>
<evidence type="ECO:0000313" key="8">
    <source>
        <dbReference type="Proteomes" id="UP000225706"/>
    </source>
</evidence>
<keyword evidence="3" id="KW-0288">FMN</keyword>
<dbReference type="PANTHER" id="PTHR45936:SF1">
    <property type="entry name" value="TRNA-DIHYDROURIDINE(20) SYNTHASE [NAD(P)+]-LIKE"/>
    <property type="match status" value="1"/>
</dbReference>
<dbReference type="OrthoDB" id="10262250at2759"/>
<dbReference type="Gene3D" id="3.20.20.70">
    <property type="entry name" value="Aldolase class I"/>
    <property type="match status" value="1"/>
</dbReference>
<dbReference type="InterPro" id="IPR018517">
    <property type="entry name" value="tRNA_hU_synthase_CS"/>
</dbReference>
<evidence type="ECO:0000259" key="6">
    <source>
        <dbReference type="Pfam" id="PF01207"/>
    </source>
</evidence>
<protein>
    <submittedName>
        <fullName evidence="7">tRNA-dihydrouridine(20) synthase [NAD(P)+]-like</fullName>
    </submittedName>
</protein>
<dbReference type="EMBL" id="LSMT01000015">
    <property type="protein sequence ID" value="PFX33124.1"/>
    <property type="molecule type" value="Genomic_DNA"/>
</dbReference>
<evidence type="ECO:0000256" key="1">
    <source>
        <dbReference type="ARBA" id="ARBA00001917"/>
    </source>
</evidence>
<dbReference type="GO" id="GO:0017150">
    <property type="term" value="F:tRNA dihydrouridine synthase activity"/>
    <property type="evidence" value="ECO:0007669"/>
    <property type="project" value="InterPro"/>
</dbReference>
<dbReference type="SUPFAM" id="SSF51395">
    <property type="entry name" value="FMN-linked oxidoreductases"/>
    <property type="match status" value="1"/>
</dbReference>
<keyword evidence="5" id="KW-0560">Oxidoreductase</keyword>
<dbReference type="InterPro" id="IPR035587">
    <property type="entry name" value="DUS-like_FMN-bd"/>
</dbReference>
<comment type="cofactor">
    <cofactor evidence="1">
        <name>FMN</name>
        <dbReference type="ChEBI" id="CHEBI:58210"/>
    </cofactor>
</comment>
<evidence type="ECO:0000256" key="2">
    <source>
        <dbReference type="ARBA" id="ARBA00022630"/>
    </source>
</evidence>
<dbReference type="GO" id="GO:0050660">
    <property type="term" value="F:flavin adenine dinucleotide binding"/>
    <property type="evidence" value="ECO:0007669"/>
    <property type="project" value="InterPro"/>
</dbReference>
<proteinExistence type="predicted"/>
<accession>A0A2B4SR26</accession>
<keyword evidence="4" id="KW-0819">tRNA processing</keyword>
<keyword evidence="8" id="KW-1185">Reference proteome</keyword>
<dbReference type="STRING" id="50429.A0A2B4SR26"/>
<dbReference type="GO" id="GO:0005737">
    <property type="term" value="C:cytoplasm"/>
    <property type="evidence" value="ECO:0007669"/>
    <property type="project" value="TreeGrafter"/>
</dbReference>
<evidence type="ECO:0000256" key="5">
    <source>
        <dbReference type="ARBA" id="ARBA00023002"/>
    </source>
</evidence>
<gene>
    <name evidence="7" type="primary">DUS2</name>
    <name evidence="7" type="ORF">AWC38_SpisGene2001</name>
</gene>
<dbReference type="Pfam" id="PF01207">
    <property type="entry name" value="Dus"/>
    <property type="match status" value="1"/>
</dbReference>
<evidence type="ECO:0000256" key="3">
    <source>
        <dbReference type="ARBA" id="ARBA00022643"/>
    </source>
</evidence>
<evidence type="ECO:0000256" key="4">
    <source>
        <dbReference type="ARBA" id="ARBA00022694"/>
    </source>
</evidence>
<dbReference type="InterPro" id="IPR052582">
    <property type="entry name" value="tRNA-DUS-like"/>
</dbReference>
<dbReference type="PANTHER" id="PTHR45936">
    <property type="entry name" value="TRNA-DIHYDROURIDINE(20) SYNTHASE [NAD(P)+]-LIKE"/>
    <property type="match status" value="1"/>
</dbReference>
<keyword evidence="2" id="KW-0285">Flavoprotein</keyword>
<dbReference type="PROSITE" id="PS01136">
    <property type="entry name" value="UPF0034"/>
    <property type="match status" value="1"/>
</dbReference>
<dbReference type="AlphaFoldDB" id="A0A2B4SR26"/>
<dbReference type="Proteomes" id="UP000225706">
    <property type="component" value="Unassembled WGS sequence"/>
</dbReference>